<name>A0A0A1U144_ENTIV</name>
<keyword evidence="2" id="KW-0732">Signal</keyword>
<dbReference type="GeneID" id="14886718"/>
<keyword evidence="4" id="KW-0418">Kinase</keyword>
<dbReference type="InterPro" id="IPR001245">
    <property type="entry name" value="Ser-Thr/Tyr_kinase_cat_dom"/>
</dbReference>
<dbReference type="PANTHER" id="PTHR45756:SF1">
    <property type="entry name" value="PROTEIN KINASE DOMAIN CONTAINING PROTEIN"/>
    <property type="match status" value="1"/>
</dbReference>
<feature type="chain" id="PRO_5005418479" evidence="2">
    <location>
        <begin position="20"/>
        <end position="1056"/>
    </location>
</feature>
<sequence length="1056" mass="120346">MMLFLSITLLFYMFHISQSQTCDGTGCVNCIANNTCESCGPLYEQSDNSCTVCKSVNPQEPISAANPLIVLEDGVCTDKTNQLRTKFDDIVPLVLEGAEQTHSFNLDTSTYSIGPCDFPLNKQLQYRMSIWFTLDLSTSTATLYDYYKFILKTPLQSPTLYIDITQSPPSTSQSYDLLCYARQTIVPGGGEVVLPLFNKVYYIFVSVDQAVNTDFTVSVSKIQKLVSSEILGGTYFSINQTVVDDLIQTSSSKLYDLSLSSNGIYIYPICTPTKLLKGVFFSVNFDGDHSLLIDTTKQNRYCYLMEFSKEGNVEKCVDFWVGDWWGIWTDSWDQALRVRLLPNKEKTRLFFLGMSEHATDIQMSVEMFCPNQCHESSGNGVCSLKLGKCVCNEKYGASDCRKLCYYNGNFYNDDTEVSGDGMCIFGSVHCNDDCKCVDSQTIRNYCATSACKSKQLSSEVLCLFDTDNCLPNCVCAKGYTNTPSGYCKLETCGDGIKQSNEECDGGIHCNETCGCESGYEPFSSIDNLGCYSPPVPWWAFLIIAVVVVFLVVVIIITLFVLIRQTRPKRPDWNVYKHQQPIYYHDITHSVLKEPSVEARYAVDPLNLDYGKGDSPTKILDTRFEQIEIKNFSKNKYMMFVVHTPNSPKYIFHFDSQITYFRPRQEICITSYMTLHCTTKIMDMKINFTVYWSKHLNTLKKIEKLLKDKTVEKWKDSDKQQMDLLMKDVPRKNHYFFEIKTMAESSTFIDLDDLQLIEEPLSQGMTGTVYLGKYKSNAIVMKTFQWEDLTETETEELKNDITEECELMSKIRCPYIAGYIGSITYIPQISIVLDYFFLGSLEDYIRIDNESRITLPYRLKVRMLQDTARGIELLHYNNVVHLNLKPSNMLVTSFYADSVSVIKISDFGKIKSRKKLLINDKSNGVVYIAPEVFQNKYSNACDSYSFSVVAWELFYAEEPFKEIRTADEVIQNVLNGNHLFMDSSMPPLYREIIEDCCSENPEKRINFTEIQKKVAILFEQATTLVEIEGGSNSEKLEQVVHAKNANANNLLSKLDRE</sequence>
<reference evidence="4 5" key="1">
    <citation type="submission" date="2012-10" db="EMBL/GenBank/DDBJ databases">
        <authorList>
            <person name="Zafar N."/>
            <person name="Inman J."/>
            <person name="Hall N."/>
            <person name="Lorenzi H."/>
            <person name="Caler E."/>
        </authorList>
    </citation>
    <scope>NUCLEOTIDE SEQUENCE [LARGE SCALE GENOMIC DNA]</scope>
    <source>
        <strain evidence="4 5">IP1</strain>
    </source>
</reference>
<evidence type="ECO:0000313" key="5">
    <source>
        <dbReference type="Proteomes" id="UP000014680"/>
    </source>
</evidence>
<dbReference type="EMBL" id="KB206788">
    <property type="protein sequence ID" value="ELP87730.1"/>
    <property type="molecule type" value="Genomic_DNA"/>
</dbReference>
<dbReference type="Gene3D" id="1.10.510.10">
    <property type="entry name" value="Transferase(Phosphotransferase) domain 1"/>
    <property type="match status" value="1"/>
</dbReference>
<keyword evidence="1" id="KW-0472">Membrane</keyword>
<dbReference type="InterPro" id="IPR053215">
    <property type="entry name" value="TKL_Ser/Thr_kinase"/>
</dbReference>
<dbReference type="GO" id="GO:0005524">
    <property type="term" value="F:ATP binding"/>
    <property type="evidence" value="ECO:0007669"/>
    <property type="project" value="InterPro"/>
</dbReference>
<dbReference type="Proteomes" id="UP000014680">
    <property type="component" value="Unassembled WGS sequence"/>
</dbReference>
<dbReference type="RefSeq" id="XP_004254501.1">
    <property type="nucleotide sequence ID" value="XM_004254453.1"/>
</dbReference>
<evidence type="ECO:0000313" key="4">
    <source>
        <dbReference type="EMBL" id="ELP87730.1"/>
    </source>
</evidence>
<gene>
    <name evidence="4" type="ORF">EIN_410730</name>
</gene>
<feature type="domain" description="Protein kinase" evidence="3">
    <location>
        <begin position="754"/>
        <end position="1017"/>
    </location>
</feature>
<evidence type="ECO:0000259" key="3">
    <source>
        <dbReference type="PROSITE" id="PS50011"/>
    </source>
</evidence>
<feature type="signal peptide" evidence="2">
    <location>
        <begin position="1"/>
        <end position="19"/>
    </location>
</feature>
<keyword evidence="1" id="KW-1133">Transmembrane helix</keyword>
<accession>A0A0A1U144</accession>
<keyword evidence="5" id="KW-1185">Reference proteome</keyword>
<dbReference type="PROSITE" id="PS50011">
    <property type="entry name" value="PROTEIN_KINASE_DOM"/>
    <property type="match status" value="1"/>
</dbReference>
<feature type="transmembrane region" description="Helical" evidence="1">
    <location>
        <begin position="537"/>
        <end position="562"/>
    </location>
</feature>
<dbReference type="InterPro" id="IPR011009">
    <property type="entry name" value="Kinase-like_dom_sf"/>
</dbReference>
<dbReference type="OrthoDB" id="14598at2759"/>
<proteinExistence type="predicted"/>
<dbReference type="VEuPathDB" id="AmoebaDB:EIN_410730"/>
<protein>
    <submittedName>
        <fullName evidence="4">Serine-threonine protein kinase, putative</fullName>
    </submittedName>
</protein>
<dbReference type="Pfam" id="PF07714">
    <property type="entry name" value="PK_Tyr_Ser-Thr"/>
    <property type="match status" value="1"/>
</dbReference>
<dbReference type="InterPro" id="IPR000719">
    <property type="entry name" value="Prot_kinase_dom"/>
</dbReference>
<keyword evidence="4" id="KW-0808">Transferase</keyword>
<dbReference type="PANTHER" id="PTHR45756">
    <property type="entry name" value="PALMITOYLTRANSFERASE"/>
    <property type="match status" value="1"/>
</dbReference>
<dbReference type="SUPFAM" id="SSF56112">
    <property type="entry name" value="Protein kinase-like (PK-like)"/>
    <property type="match status" value="1"/>
</dbReference>
<evidence type="ECO:0000256" key="2">
    <source>
        <dbReference type="SAM" id="SignalP"/>
    </source>
</evidence>
<dbReference type="KEGG" id="eiv:EIN_410730"/>
<dbReference type="AlphaFoldDB" id="A0A0A1U144"/>
<evidence type="ECO:0000256" key="1">
    <source>
        <dbReference type="SAM" id="Phobius"/>
    </source>
</evidence>
<dbReference type="GO" id="GO:0004672">
    <property type="term" value="F:protein kinase activity"/>
    <property type="evidence" value="ECO:0007669"/>
    <property type="project" value="InterPro"/>
</dbReference>
<keyword evidence="1" id="KW-0812">Transmembrane</keyword>
<organism evidence="4 5">
    <name type="scientific">Entamoeba invadens IP1</name>
    <dbReference type="NCBI Taxonomy" id="370355"/>
    <lineage>
        <taxon>Eukaryota</taxon>
        <taxon>Amoebozoa</taxon>
        <taxon>Evosea</taxon>
        <taxon>Archamoebae</taxon>
        <taxon>Mastigamoebida</taxon>
        <taxon>Entamoebidae</taxon>
        <taxon>Entamoeba</taxon>
    </lineage>
</organism>